<dbReference type="EMBL" id="CP092625">
    <property type="protein sequence ID" value="UMM43333.1"/>
    <property type="molecule type" value="Genomic_DNA"/>
</dbReference>
<dbReference type="PANTHER" id="PTHR31712">
    <property type="entry name" value="DIETARY RESTRICTION OVER EXPRESSED"/>
    <property type="match status" value="1"/>
</dbReference>
<evidence type="ECO:0000313" key="3">
    <source>
        <dbReference type="Proteomes" id="UP000829354"/>
    </source>
</evidence>
<keyword evidence="3" id="KW-1185">Reference proteome</keyword>
<name>A0AAE9FI92_CAEBR</name>
<dbReference type="Proteomes" id="UP000829354">
    <property type="component" value="Chromosome X"/>
</dbReference>
<feature type="chain" id="PRO_5042297148" evidence="1">
    <location>
        <begin position="19"/>
        <end position="216"/>
    </location>
</feature>
<proteinExistence type="predicted"/>
<protein>
    <submittedName>
        <fullName evidence="2">Uncharacterized protein</fullName>
    </submittedName>
</protein>
<sequence>MRLFIIATIIIAFVVVSGEDNSTDSVTSEINSTAAVSSDKIASTFENIDDSFSDDFFSDETIASIITNAHGIGTFQEAHQQEDRLLQSWEPLVPVNATSASILSKPIFTLCSYIPLNSKGIKFETFAVNGLGSEYYDPLLSVFDYSEKNSEEDYEAIVICAIEKLQLHKPPHPPSTAMRCLCNQSGCNVPEPLEEFLKFNRNVFPEKNNATDLTDH</sequence>
<dbReference type="PANTHER" id="PTHR31712:SF1">
    <property type="entry name" value="SECRETED PROTEIN"/>
    <property type="match status" value="1"/>
</dbReference>
<reference evidence="2 3" key="1">
    <citation type="submission" date="2022-04" db="EMBL/GenBank/DDBJ databases">
        <title>Chromosome-level reference genomes for two strains of Caenorhabditis briggsae: an improved platform for comparative genomics.</title>
        <authorList>
            <person name="Stevens L."/>
            <person name="Andersen E."/>
        </authorList>
    </citation>
    <scope>NUCLEOTIDE SEQUENCE [LARGE SCALE GENOMIC DNA]</scope>
    <source>
        <strain evidence="2">VX34</strain>
        <tissue evidence="2">Whole-organism</tissue>
    </source>
</reference>
<accession>A0AAE9FI92</accession>
<gene>
    <name evidence="2" type="ORF">L5515_018866</name>
</gene>
<feature type="signal peptide" evidence="1">
    <location>
        <begin position="1"/>
        <end position="18"/>
    </location>
</feature>
<dbReference type="Pfam" id="PF17305">
    <property type="entry name" value="DUF5354"/>
    <property type="match status" value="1"/>
</dbReference>
<dbReference type="AlphaFoldDB" id="A0AAE9FI92"/>
<keyword evidence="1" id="KW-0732">Signal</keyword>
<evidence type="ECO:0000256" key="1">
    <source>
        <dbReference type="SAM" id="SignalP"/>
    </source>
</evidence>
<evidence type="ECO:0000313" key="2">
    <source>
        <dbReference type="EMBL" id="UMM43333.1"/>
    </source>
</evidence>
<organism evidence="2 3">
    <name type="scientific">Caenorhabditis briggsae</name>
    <dbReference type="NCBI Taxonomy" id="6238"/>
    <lineage>
        <taxon>Eukaryota</taxon>
        <taxon>Metazoa</taxon>
        <taxon>Ecdysozoa</taxon>
        <taxon>Nematoda</taxon>
        <taxon>Chromadorea</taxon>
        <taxon>Rhabditida</taxon>
        <taxon>Rhabditina</taxon>
        <taxon>Rhabditomorpha</taxon>
        <taxon>Rhabditoidea</taxon>
        <taxon>Rhabditidae</taxon>
        <taxon>Peloderinae</taxon>
        <taxon>Caenorhabditis</taxon>
    </lineage>
</organism>
<dbReference type="InterPro" id="IPR035291">
    <property type="entry name" value="DUF5354"/>
</dbReference>